<evidence type="ECO:0000313" key="3">
    <source>
        <dbReference type="EMBL" id="CAB4710152.1"/>
    </source>
</evidence>
<sequence length="407" mass="44558">MGEPRKPRILVLNQYYWPGVEATAHLLAELCAGLADEFDITVVSGRMNDSAGHENRMTHRGVSIVRVPSTTYERSKLSRRGLNYLTYLASSAGIALSQDKPDVVLCMTDPPVIADVAYLAARRFGVPLVVISQDVFPEAAVELGRLTNPVIVGFLRRAIRYYLRRADRVVAIGETMRQKLEAKGADPARLRVISNWVDTTAIQPEPQDNEWSRAQGLAGTFVVMHSGNVGYAQNLDAVIRAATFLRDLDDTRIVIVGAGARHAELVEMTKRLEADLVTFLPYQPREMLSHSLSAATVHVVGLAEGLAGYVVPSRLYGIMAAGRPVIVAAQASSETAQVVEREGCGVVVPPGKPEALAAVVRDMRAGKYDLAEMGRRGRAFVEREADRAVAIERYRSVMREVIAEAKR</sequence>
<dbReference type="SUPFAM" id="SSF53756">
    <property type="entry name" value="UDP-Glycosyltransferase/glycogen phosphorylase"/>
    <property type="match status" value="1"/>
</dbReference>
<dbReference type="InterPro" id="IPR050194">
    <property type="entry name" value="Glycosyltransferase_grp1"/>
</dbReference>
<dbReference type="PANTHER" id="PTHR45947">
    <property type="entry name" value="SULFOQUINOVOSYL TRANSFERASE SQD2"/>
    <property type="match status" value="1"/>
</dbReference>
<accession>A0A6J6QHY5</accession>
<dbReference type="GO" id="GO:0016758">
    <property type="term" value="F:hexosyltransferase activity"/>
    <property type="evidence" value="ECO:0007669"/>
    <property type="project" value="TreeGrafter"/>
</dbReference>
<dbReference type="PANTHER" id="PTHR45947:SF3">
    <property type="entry name" value="SULFOQUINOVOSYL TRANSFERASE SQD2"/>
    <property type="match status" value="1"/>
</dbReference>
<gene>
    <name evidence="3" type="ORF">UFOPK2399_01944</name>
</gene>
<protein>
    <submittedName>
        <fullName evidence="3">Unannotated protein</fullName>
    </submittedName>
</protein>
<dbReference type="EMBL" id="CAEZXP010000010">
    <property type="protein sequence ID" value="CAB4710152.1"/>
    <property type="molecule type" value="Genomic_DNA"/>
</dbReference>
<evidence type="ECO:0000259" key="2">
    <source>
        <dbReference type="Pfam" id="PF13579"/>
    </source>
</evidence>
<dbReference type="Gene3D" id="3.40.50.2000">
    <property type="entry name" value="Glycogen Phosphorylase B"/>
    <property type="match status" value="2"/>
</dbReference>
<dbReference type="InterPro" id="IPR028098">
    <property type="entry name" value="Glyco_trans_4-like_N"/>
</dbReference>
<feature type="domain" description="Glycosyltransferase subfamily 4-like N-terminal" evidence="2">
    <location>
        <begin position="27"/>
        <end position="196"/>
    </location>
</feature>
<feature type="domain" description="Glycosyl transferase family 1" evidence="1">
    <location>
        <begin position="211"/>
        <end position="378"/>
    </location>
</feature>
<dbReference type="CDD" id="cd03794">
    <property type="entry name" value="GT4_WbuB-like"/>
    <property type="match status" value="1"/>
</dbReference>
<proteinExistence type="predicted"/>
<organism evidence="3">
    <name type="scientific">freshwater metagenome</name>
    <dbReference type="NCBI Taxonomy" id="449393"/>
    <lineage>
        <taxon>unclassified sequences</taxon>
        <taxon>metagenomes</taxon>
        <taxon>ecological metagenomes</taxon>
    </lineage>
</organism>
<dbReference type="Pfam" id="PF00534">
    <property type="entry name" value="Glycos_transf_1"/>
    <property type="match status" value="1"/>
</dbReference>
<reference evidence="3" key="1">
    <citation type="submission" date="2020-05" db="EMBL/GenBank/DDBJ databases">
        <authorList>
            <person name="Chiriac C."/>
            <person name="Salcher M."/>
            <person name="Ghai R."/>
            <person name="Kavagutti S V."/>
        </authorList>
    </citation>
    <scope>NUCLEOTIDE SEQUENCE</scope>
</reference>
<dbReference type="AlphaFoldDB" id="A0A6J6QHY5"/>
<dbReference type="Pfam" id="PF13579">
    <property type="entry name" value="Glyco_trans_4_4"/>
    <property type="match status" value="1"/>
</dbReference>
<evidence type="ECO:0000259" key="1">
    <source>
        <dbReference type="Pfam" id="PF00534"/>
    </source>
</evidence>
<dbReference type="InterPro" id="IPR001296">
    <property type="entry name" value="Glyco_trans_1"/>
</dbReference>
<name>A0A6J6QHY5_9ZZZZ</name>